<evidence type="ECO:0000256" key="2">
    <source>
        <dbReference type="SAM" id="Phobius"/>
    </source>
</evidence>
<keyword evidence="3" id="KW-0732">Signal</keyword>
<dbReference type="GO" id="GO:0008090">
    <property type="term" value="P:retrograde axonal transport"/>
    <property type="evidence" value="ECO:0007669"/>
    <property type="project" value="TreeGrafter"/>
</dbReference>
<dbReference type="GeneTree" id="ENSGT00390000000626"/>
<dbReference type="Pfam" id="PF15759">
    <property type="entry name" value="TMEM108"/>
    <property type="match status" value="1"/>
</dbReference>
<feature type="compositionally biased region" description="Polar residues" evidence="1">
    <location>
        <begin position="360"/>
        <end position="390"/>
    </location>
</feature>
<organism evidence="4 5">
    <name type="scientific">Acanthochromis polyacanthus</name>
    <name type="common">spiny chromis</name>
    <dbReference type="NCBI Taxonomy" id="80966"/>
    <lineage>
        <taxon>Eukaryota</taxon>
        <taxon>Metazoa</taxon>
        <taxon>Chordata</taxon>
        <taxon>Craniata</taxon>
        <taxon>Vertebrata</taxon>
        <taxon>Euteleostomi</taxon>
        <taxon>Actinopterygii</taxon>
        <taxon>Neopterygii</taxon>
        <taxon>Teleostei</taxon>
        <taxon>Neoteleostei</taxon>
        <taxon>Acanthomorphata</taxon>
        <taxon>Ovalentaria</taxon>
        <taxon>Pomacentridae</taxon>
        <taxon>Acanthochromis</taxon>
    </lineage>
</organism>
<dbReference type="GO" id="GO:0010008">
    <property type="term" value="C:endosome membrane"/>
    <property type="evidence" value="ECO:0007669"/>
    <property type="project" value="TreeGrafter"/>
</dbReference>
<feature type="signal peptide" evidence="3">
    <location>
        <begin position="1"/>
        <end position="28"/>
    </location>
</feature>
<dbReference type="STRING" id="80966.ENSAPOP00000021213"/>
<feature type="compositionally biased region" description="Basic and acidic residues" evidence="1">
    <location>
        <begin position="192"/>
        <end position="201"/>
    </location>
</feature>
<feature type="compositionally biased region" description="Low complexity" evidence="1">
    <location>
        <begin position="106"/>
        <end position="120"/>
    </location>
</feature>
<sequence length="578" mass="62374">MKTSLQVLRCQLLSVLAFLALPVGLVSSAQELYLSQTSQDSVSMAATHNIPPSPSKPPRLEWPQEGSSSGEWSSKSTQPANIILPTAPLPPLALLRTQTSSREDPPVYNTNTVTPNTVSTDSRVNLPNSDTVNQGLMHKPVRVPQVHNPVTVSTNQASSSSPKFSSTAIPNIDVESVARGAPNPLASSSGSDRGDTLDAHHLGPQRLSVEDPIDPRQPPARQPSSLSYSSVDADAARGLKLREHAAGSPERVAHHTITQREVHGVNEPPTSELALEPKGISASPLEDPPENLTSTASAPTKSTEPSLKLQNPAGVLINHTAANETSTEEGRDVRDNGTGSPPVGHWMGNVTAFRGLLSNSSSVEDSPAQGNSSEPPSTASGNFLNRQVPATTHDPWTPGNNSGPTVESPPSRMTICLSRMDIVWIVLAISVPVSSCSVLLTVCCMRRKKKSSSQENNLSYWNNAITMDYFSRHAVELPREIHTLESEVQTTDAPPLRLYYCLARRALKQLGHLLDVSRSVSKMLLMSMETTRGSMSNLPCQQAPRSAEARLSVTLYYRDLWGRCLEQAKRDFYPAGNL</sequence>
<proteinExistence type="predicted"/>
<keyword evidence="2" id="KW-0812">Transmembrane</keyword>
<dbReference type="GO" id="GO:0005769">
    <property type="term" value="C:early endosome"/>
    <property type="evidence" value="ECO:0007669"/>
    <property type="project" value="TreeGrafter"/>
</dbReference>
<evidence type="ECO:0000313" key="4">
    <source>
        <dbReference type="Ensembl" id="ENSAPOP00000021213.1"/>
    </source>
</evidence>
<evidence type="ECO:0000256" key="1">
    <source>
        <dbReference type="SAM" id="MobiDB-lite"/>
    </source>
</evidence>
<dbReference type="PANTHER" id="PTHR28673:SF1">
    <property type="entry name" value="TRANSMEMBRANE PROTEIN 108"/>
    <property type="match status" value="1"/>
</dbReference>
<feature type="region of interest" description="Disordered" evidence="1">
    <location>
        <begin position="99"/>
        <end position="126"/>
    </location>
</feature>
<dbReference type="GO" id="GO:0097106">
    <property type="term" value="P:postsynaptic density organization"/>
    <property type="evidence" value="ECO:0007669"/>
    <property type="project" value="TreeGrafter"/>
</dbReference>
<feature type="region of interest" description="Disordered" evidence="1">
    <location>
        <begin position="44"/>
        <end position="76"/>
    </location>
</feature>
<evidence type="ECO:0000313" key="5">
    <source>
        <dbReference type="Proteomes" id="UP000257200"/>
    </source>
</evidence>
<feature type="transmembrane region" description="Helical" evidence="2">
    <location>
        <begin position="422"/>
        <end position="444"/>
    </location>
</feature>
<dbReference type="GO" id="GO:0097484">
    <property type="term" value="P:dendrite extension"/>
    <property type="evidence" value="ECO:0007669"/>
    <property type="project" value="TreeGrafter"/>
</dbReference>
<reference evidence="4" key="2">
    <citation type="submission" date="2025-09" db="UniProtKB">
        <authorList>
            <consortium name="Ensembl"/>
        </authorList>
    </citation>
    <scope>IDENTIFICATION</scope>
</reference>
<evidence type="ECO:0000256" key="3">
    <source>
        <dbReference type="SAM" id="SignalP"/>
    </source>
</evidence>
<dbReference type="Proteomes" id="UP000257200">
    <property type="component" value="Unplaced"/>
</dbReference>
<protein>
    <submittedName>
        <fullName evidence="4">Transmembrane protein 108</fullName>
    </submittedName>
</protein>
<feature type="compositionally biased region" description="Polar residues" evidence="1">
    <location>
        <begin position="291"/>
        <end position="309"/>
    </location>
</feature>
<dbReference type="AlphaFoldDB" id="A0A3Q1FV61"/>
<dbReference type="Ensembl" id="ENSAPOT00000016861.1">
    <property type="protein sequence ID" value="ENSAPOP00000021213.1"/>
    <property type="gene ID" value="ENSAPOG00000001630.1"/>
</dbReference>
<dbReference type="GO" id="GO:0014069">
    <property type="term" value="C:postsynaptic density"/>
    <property type="evidence" value="ECO:0007669"/>
    <property type="project" value="TreeGrafter"/>
</dbReference>
<keyword evidence="2" id="KW-1133">Transmembrane helix</keyword>
<dbReference type="InterPro" id="IPR031508">
    <property type="entry name" value="TMEM108"/>
</dbReference>
<dbReference type="GO" id="GO:1904115">
    <property type="term" value="C:axon cytoplasm"/>
    <property type="evidence" value="ECO:0007669"/>
    <property type="project" value="GOC"/>
</dbReference>
<dbReference type="FunCoup" id="A0A3Q1FV61">
    <property type="interactions" value="17"/>
</dbReference>
<feature type="compositionally biased region" description="Low complexity" evidence="1">
    <location>
        <begin position="65"/>
        <end position="76"/>
    </location>
</feature>
<feature type="region of interest" description="Disordered" evidence="1">
    <location>
        <begin position="257"/>
        <end position="348"/>
    </location>
</feature>
<reference evidence="4" key="1">
    <citation type="submission" date="2025-08" db="UniProtKB">
        <authorList>
            <consortium name="Ensembl"/>
        </authorList>
    </citation>
    <scope>IDENTIFICATION</scope>
</reference>
<feature type="region of interest" description="Disordered" evidence="1">
    <location>
        <begin position="360"/>
        <end position="410"/>
    </location>
</feature>
<dbReference type="PANTHER" id="PTHR28673">
    <property type="entry name" value="TRANSMEMBRANE PROTEIN 108"/>
    <property type="match status" value="1"/>
</dbReference>
<name>A0A3Q1FV61_9TELE</name>
<feature type="region of interest" description="Disordered" evidence="1">
    <location>
        <begin position="175"/>
        <end position="231"/>
    </location>
</feature>
<feature type="chain" id="PRO_5018660631" evidence="3">
    <location>
        <begin position="29"/>
        <end position="578"/>
    </location>
</feature>
<keyword evidence="5" id="KW-1185">Reference proteome</keyword>
<accession>A0A3Q1FV61</accession>
<dbReference type="InParanoid" id="A0A3Q1FV61"/>
<keyword evidence="2" id="KW-0472">Membrane</keyword>